<dbReference type="PANTHER" id="PTHR43794">
    <property type="entry name" value="AMINOHYDROLASE SSNA-RELATED"/>
    <property type="match status" value="1"/>
</dbReference>
<feature type="domain" description="Amidohydrolase-related" evidence="1">
    <location>
        <begin position="53"/>
        <end position="404"/>
    </location>
</feature>
<dbReference type="KEGG" id="ehn:H9Q80_08995"/>
<dbReference type="AlphaFoldDB" id="A0A7G9GTC2"/>
<protein>
    <submittedName>
        <fullName evidence="2">Amidohydrolase family protein</fullName>
    </submittedName>
</protein>
<dbReference type="InterPro" id="IPR032466">
    <property type="entry name" value="Metal_Hydrolase"/>
</dbReference>
<keyword evidence="2" id="KW-0378">Hydrolase</keyword>
<evidence type="ECO:0000313" key="2">
    <source>
        <dbReference type="EMBL" id="QNM14054.1"/>
    </source>
</evidence>
<dbReference type="Gene3D" id="3.20.20.140">
    <property type="entry name" value="Metal-dependent hydrolases"/>
    <property type="match status" value="1"/>
</dbReference>
<gene>
    <name evidence="2" type="ORF">H9Q80_08995</name>
</gene>
<dbReference type="InterPro" id="IPR006680">
    <property type="entry name" value="Amidohydro-rel"/>
</dbReference>
<dbReference type="EMBL" id="CP060636">
    <property type="protein sequence ID" value="QNM14054.1"/>
    <property type="molecule type" value="Genomic_DNA"/>
</dbReference>
<dbReference type="SUPFAM" id="SSF51338">
    <property type="entry name" value="Composite domain of metallo-dependent hydrolases"/>
    <property type="match status" value="1"/>
</dbReference>
<dbReference type="Gene3D" id="2.30.40.10">
    <property type="entry name" value="Urease, subunit C, domain 1"/>
    <property type="match status" value="1"/>
</dbReference>
<reference evidence="2 3" key="1">
    <citation type="submission" date="2020-08" db="EMBL/GenBank/DDBJ databases">
        <authorList>
            <person name="Liu C."/>
            <person name="Sun Q."/>
        </authorList>
    </citation>
    <scope>NUCLEOTIDE SEQUENCE [LARGE SCALE GENOMIC DNA]</scope>
    <source>
        <strain evidence="2 3">NSJ-61</strain>
    </source>
</reference>
<dbReference type="SUPFAM" id="SSF51556">
    <property type="entry name" value="Metallo-dependent hydrolases"/>
    <property type="match status" value="1"/>
</dbReference>
<organism evidence="2 3">
    <name type="scientific">[Eubacterium] hominis</name>
    <dbReference type="NCBI Taxonomy" id="2764325"/>
    <lineage>
        <taxon>Bacteria</taxon>
        <taxon>Bacillati</taxon>
        <taxon>Bacillota</taxon>
        <taxon>Erysipelotrichia</taxon>
        <taxon>Erysipelotrichales</taxon>
        <taxon>Erysipelotrichaceae</taxon>
        <taxon>Amedibacillus</taxon>
    </lineage>
</organism>
<dbReference type="GO" id="GO:0016810">
    <property type="term" value="F:hydrolase activity, acting on carbon-nitrogen (but not peptide) bonds"/>
    <property type="evidence" value="ECO:0007669"/>
    <property type="project" value="InterPro"/>
</dbReference>
<dbReference type="Pfam" id="PF01979">
    <property type="entry name" value="Amidohydro_1"/>
    <property type="match status" value="1"/>
</dbReference>
<accession>A0A7G9GTC2</accession>
<dbReference type="Proteomes" id="UP000515856">
    <property type="component" value="Chromosome"/>
</dbReference>
<sequence length="432" mass="48709">MLLKDIAYLNESMEVVYHQDIRIEGAYIKEIKAHGTLHPVENEEWMDGSSLLMMPGLCDAHMHTGQQLLKGRILDAQGMIWKEIMLPFESTLTKDIMRINAQLAALEMIKGGTTSFVEAGSYFMEEAASVYVQSGLRGLLTYSTMDDDPALPDQIQDTWDSALKHNDELYDHYHGVGNIKVGYSLRTLLSVSETLIQNAYQHAHERNTILQAHMNEYPKEVEGVIQKFGMRPYEYLQACGVLDDHFLGAHSLLVDEHEIQLIKEAGSHIVLCPFSNCAKALSPYPKLKQADIPLAIGSDGAAHGGLSIWNEMRNLRCMMNVTHGIALQDTRILTSKKLLQMATGNTASFMMEKDLGYIKEGALADAIFIYYHQPHLYPSGNMRNTLVECVNVNDVMHSMVRGKWLMKNREVLTLDETAILKEAETIYKQVMR</sequence>
<proteinExistence type="predicted"/>
<name>A0A7G9GTC2_9FIRM</name>
<dbReference type="PANTHER" id="PTHR43794:SF5">
    <property type="entry name" value="CHLOROHYDROLASE FAMILY PROTEIN"/>
    <property type="match status" value="1"/>
</dbReference>
<keyword evidence="3" id="KW-1185">Reference proteome</keyword>
<dbReference type="InterPro" id="IPR011059">
    <property type="entry name" value="Metal-dep_hydrolase_composite"/>
</dbReference>
<dbReference type="RefSeq" id="WP_117453471.1">
    <property type="nucleotide sequence ID" value="NZ_CP060636.1"/>
</dbReference>
<dbReference type="InterPro" id="IPR050287">
    <property type="entry name" value="MTA/SAH_deaminase"/>
</dbReference>
<evidence type="ECO:0000313" key="3">
    <source>
        <dbReference type="Proteomes" id="UP000515856"/>
    </source>
</evidence>
<evidence type="ECO:0000259" key="1">
    <source>
        <dbReference type="Pfam" id="PF01979"/>
    </source>
</evidence>